<gene>
    <name evidence="2" type="ORF">PILCRDRAFT_5225</name>
</gene>
<organism evidence="2 3">
    <name type="scientific">Piloderma croceum (strain F 1598)</name>
    <dbReference type="NCBI Taxonomy" id="765440"/>
    <lineage>
        <taxon>Eukaryota</taxon>
        <taxon>Fungi</taxon>
        <taxon>Dikarya</taxon>
        <taxon>Basidiomycota</taxon>
        <taxon>Agaricomycotina</taxon>
        <taxon>Agaricomycetes</taxon>
        <taxon>Agaricomycetidae</taxon>
        <taxon>Atheliales</taxon>
        <taxon>Atheliaceae</taxon>
        <taxon>Piloderma</taxon>
    </lineage>
</organism>
<reference evidence="3" key="2">
    <citation type="submission" date="2015-01" db="EMBL/GenBank/DDBJ databases">
        <title>Evolutionary Origins and Diversification of the Mycorrhizal Mutualists.</title>
        <authorList>
            <consortium name="DOE Joint Genome Institute"/>
            <consortium name="Mycorrhizal Genomics Consortium"/>
            <person name="Kohler A."/>
            <person name="Kuo A."/>
            <person name="Nagy L.G."/>
            <person name="Floudas D."/>
            <person name="Copeland A."/>
            <person name="Barry K.W."/>
            <person name="Cichocki N."/>
            <person name="Veneault-Fourrey C."/>
            <person name="LaButti K."/>
            <person name="Lindquist E.A."/>
            <person name="Lipzen A."/>
            <person name="Lundell T."/>
            <person name="Morin E."/>
            <person name="Murat C."/>
            <person name="Riley R."/>
            <person name="Ohm R."/>
            <person name="Sun H."/>
            <person name="Tunlid A."/>
            <person name="Henrissat B."/>
            <person name="Grigoriev I.V."/>
            <person name="Hibbett D.S."/>
            <person name="Martin F."/>
        </authorList>
    </citation>
    <scope>NUCLEOTIDE SEQUENCE [LARGE SCALE GENOMIC DNA]</scope>
    <source>
        <strain evidence="3">F 1598</strain>
    </source>
</reference>
<dbReference type="EMBL" id="KN832984">
    <property type="protein sequence ID" value="KIM85528.1"/>
    <property type="molecule type" value="Genomic_DNA"/>
</dbReference>
<evidence type="ECO:0000313" key="3">
    <source>
        <dbReference type="Proteomes" id="UP000054166"/>
    </source>
</evidence>
<dbReference type="AlphaFoldDB" id="A0A0C3BGV7"/>
<accession>A0A0C3BGV7</accession>
<feature type="compositionally biased region" description="Acidic residues" evidence="1">
    <location>
        <begin position="43"/>
        <end position="67"/>
    </location>
</feature>
<evidence type="ECO:0000313" key="2">
    <source>
        <dbReference type="EMBL" id="KIM85528.1"/>
    </source>
</evidence>
<evidence type="ECO:0000256" key="1">
    <source>
        <dbReference type="SAM" id="MobiDB-lite"/>
    </source>
</evidence>
<dbReference type="Proteomes" id="UP000054166">
    <property type="component" value="Unassembled WGS sequence"/>
</dbReference>
<dbReference type="STRING" id="765440.A0A0C3BGV7"/>
<dbReference type="HOGENOM" id="CLU_1220099_0_0_1"/>
<protein>
    <submittedName>
        <fullName evidence="2">Uncharacterized protein</fullName>
    </submittedName>
</protein>
<feature type="region of interest" description="Disordered" evidence="1">
    <location>
        <begin position="41"/>
        <end position="72"/>
    </location>
</feature>
<proteinExistence type="predicted"/>
<dbReference type="InParanoid" id="A0A0C3BGV7"/>
<keyword evidence="3" id="KW-1185">Reference proteome</keyword>
<sequence>MLQIALWRYISTGLILRLGPLAQKKSVIEILDELDDICRTSAEDEDGEEDSNNGEVDEEEGEDDDEVSLPATPKDLKHKCTIIEVPEEDIQPIEVTHIMLVILAVEVRKTVMLKCVAKSAILKLNMDEPWKTIQAQLLVEIDHALSPSQIQYDQYDIKFYITCILLKPRLSLSCKTDYNLMILKACKLKDCTVNITVVQLASDDDKENDHEAELAKVAKPKKKTVHV</sequence>
<reference evidence="2 3" key="1">
    <citation type="submission" date="2014-04" db="EMBL/GenBank/DDBJ databases">
        <authorList>
            <consortium name="DOE Joint Genome Institute"/>
            <person name="Kuo A."/>
            <person name="Tarkka M."/>
            <person name="Buscot F."/>
            <person name="Kohler A."/>
            <person name="Nagy L.G."/>
            <person name="Floudas D."/>
            <person name="Copeland A."/>
            <person name="Barry K.W."/>
            <person name="Cichocki N."/>
            <person name="Veneault-Fourrey C."/>
            <person name="LaButti K."/>
            <person name="Lindquist E.A."/>
            <person name="Lipzen A."/>
            <person name="Lundell T."/>
            <person name="Morin E."/>
            <person name="Murat C."/>
            <person name="Sun H."/>
            <person name="Tunlid A."/>
            <person name="Henrissat B."/>
            <person name="Grigoriev I.V."/>
            <person name="Hibbett D.S."/>
            <person name="Martin F."/>
            <person name="Nordberg H.P."/>
            <person name="Cantor M.N."/>
            <person name="Hua S.X."/>
        </authorList>
    </citation>
    <scope>NUCLEOTIDE SEQUENCE [LARGE SCALE GENOMIC DNA]</scope>
    <source>
        <strain evidence="2 3">F 1598</strain>
    </source>
</reference>
<dbReference type="OrthoDB" id="3063862at2759"/>
<name>A0A0C3BGV7_PILCF</name>